<dbReference type="PROSITE" id="PS51257">
    <property type="entry name" value="PROKAR_LIPOPROTEIN"/>
    <property type="match status" value="1"/>
</dbReference>
<organism evidence="1">
    <name type="scientific">Roseihalotalea indica</name>
    <dbReference type="NCBI Taxonomy" id="2867963"/>
    <lineage>
        <taxon>Bacteria</taxon>
        <taxon>Pseudomonadati</taxon>
        <taxon>Bacteroidota</taxon>
        <taxon>Cytophagia</taxon>
        <taxon>Cytophagales</taxon>
        <taxon>Catalimonadaceae</taxon>
        <taxon>Roseihalotalea</taxon>
    </lineage>
</organism>
<dbReference type="AlphaFoldDB" id="A0AA49GN57"/>
<accession>A0AA49GN57</accession>
<reference evidence="1" key="2">
    <citation type="journal article" date="2024" name="Antonie Van Leeuwenhoek">
        <title>Roseihalotalea indica gen. nov., sp. nov., a halophilic Bacteroidetes from mesopelagic Southwest Indian Ocean with higher carbohydrate metabolic potential.</title>
        <authorList>
            <person name="Chen B."/>
            <person name="Zhang M."/>
            <person name="Lin D."/>
            <person name="Ye J."/>
            <person name="Tang K."/>
        </authorList>
    </citation>
    <scope>NUCLEOTIDE SEQUENCE</scope>
    <source>
        <strain evidence="1">TK19036</strain>
    </source>
</reference>
<sequence>MIKFIPSFLLITFSLIACKSDDVSDLDDLLNDDDDLKGAHVTAKVNGDQFTSADDALRATFEETDMYFTLAFGAVSVSSGKARGIALGVAGLSSEPLEVGATFTNEETDEGIGVEAAYSEGPVNDADADVSTDELLEISIKLTAIDRDNKTISGEFNFKALDEESNKTYTITEGMFSEIPY</sequence>
<proteinExistence type="predicted"/>
<evidence type="ECO:0000313" key="1">
    <source>
        <dbReference type="EMBL" id="WKN36844.1"/>
    </source>
</evidence>
<dbReference type="InterPro" id="IPR046219">
    <property type="entry name" value="DUF6252"/>
</dbReference>
<protein>
    <submittedName>
        <fullName evidence="1">DUF6252 family protein</fullName>
    </submittedName>
</protein>
<dbReference type="EMBL" id="CP120682">
    <property type="protein sequence ID" value="WKN36844.1"/>
    <property type="molecule type" value="Genomic_DNA"/>
</dbReference>
<reference evidence="1" key="1">
    <citation type="journal article" date="2023" name="Comput. Struct. Biotechnol. J.">
        <title>Discovery of a novel marine Bacteroidetes with a rich repertoire of carbohydrate-active enzymes.</title>
        <authorList>
            <person name="Chen B."/>
            <person name="Liu G."/>
            <person name="Chen Q."/>
            <person name="Wang H."/>
            <person name="Liu L."/>
            <person name="Tang K."/>
        </authorList>
    </citation>
    <scope>NUCLEOTIDE SEQUENCE</scope>
    <source>
        <strain evidence="1">TK19036</strain>
    </source>
</reference>
<name>A0AA49GN57_9BACT</name>
<dbReference type="Pfam" id="PF19765">
    <property type="entry name" value="DUF6252"/>
    <property type="match status" value="1"/>
</dbReference>
<gene>
    <name evidence="1" type="ORF">K4G66_31245</name>
</gene>